<keyword evidence="3" id="KW-1185">Reference proteome</keyword>
<reference evidence="2" key="1">
    <citation type="submission" date="2021-07" db="EMBL/GenBank/DDBJ databases">
        <authorList>
            <person name="Durling M."/>
        </authorList>
    </citation>
    <scope>NUCLEOTIDE SEQUENCE</scope>
</reference>
<protein>
    <submittedName>
        <fullName evidence="2">Uncharacterized protein</fullName>
    </submittedName>
</protein>
<accession>A0A9N9L2Y9</accession>
<dbReference type="Proteomes" id="UP000696280">
    <property type="component" value="Unassembled WGS sequence"/>
</dbReference>
<gene>
    <name evidence="2" type="ORF">HYFRA_00012958</name>
</gene>
<evidence type="ECO:0000313" key="3">
    <source>
        <dbReference type="Proteomes" id="UP000696280"/>
    </source>
</evidence>
<dbReference type="EMBL" id="CAJVRL010000086">
    <property type="protein sequence ID" value="CAG8958961.1"/>
    <property type="molecule type" value="Genomic_DNA"/>
</dbReference>
<feature type="chain" id="PRO_5040199030" evidence="1">
    <location>
        <begin position="18"/>
        <end position="168"/>
    </location>
</feature>
<proteinExistence type="predicted"/>
<dbReference type="OrthoDB" id="3508922at2759"/>
<name>A0A9N9L2Y9_9HELO</name>
<evidence type="ECO:0000313" key="2">
    <source>
        <dbReference type="EMBL" id="CAG8958961.1"/>
    </source>
</evidence>
<organism evidence="2 3">
    <name type="scientific">Hymenoscyphus fraxineus</name>
    <dbReference type="NCBI Taxonomy" id="746836"/>
    <lineage>
        <taxon>Eukaryota</taxon>
        <taxon>Fungi</taxon>
        <taxon>Dikarya</taxon>
        <taxon>Ascomycota</taxon>
        <taxon>Pezizomycotina</taxon>
        <taxon>Leotiomycetes</taxon>
        <taxon>Helotiales</taxon>
        <taxon>Helotiaceae</taxon>
        <taxon>Hymenoscyphus</taxon>
    </lineage>
</organism>
<sequence length="168" mass="18262">MLLNFLLVASLLSSASSVPVAAPQEDPAPFPDDGIYRWKVTGWDAECSASGCFYQFTLTGFEFKGAGGSFARPFKAFCKADEATSLNFTACELRDSGDSTRKVTARITSLPRSGVKNVQIQASYEFLDTSTLRQFSSTGTEATIDFNLATNPNAPRSFNIDNIIEETK</sequence>
<dbReference type="AlphaFoldDB" id="A0A9N9L2Y9"/>
<keyword evidence="1" id="KW-0732">Signal</keyword>
<feature type="signal peptide" evidence="1">
    <location>
        <begin position="1"/>
        <end position="17"/>
    </location>
</feature>
<comment type="caution">
    <text evidence="2">The sequence shown here is derived from an EMBL/GenBank/DDBJ whole genome shotgun (WGS) entry which is preliminary data.</text>
</comment>
<evidence type="ECO:0000256" key="1">
    <source>
        <dbReference type="SAM" id="SignalP"/>
    </source>
</evidence>